<evidence type="ECO:0000313" key="9">
    <source>
        <dbReference type="Proteomes" id="UP000001508"/>
    </source>
</evidence>
<keyword evidence="9" id="KW-1185">Reference proteome</keyword>
<keyword evidence="2 6" id="KW-0812">Transmembrane</keyword>
<dbReference type="PANTHER" id="PTHR30071">
    <property type="entry name" value="HEME EXPORTER PROTEIN C"/>
    <property type="match status" value="1"/>
</dbReference>
<keyword evidence="4 6" id="KW-1133">Transmembrane helix</keyword>
<accession>D6Z5A5</accession>
<feature type="transmembrane region" description="Helical" evidence="6">
    <location>
        <begin position="312"/>
        <end position="336"/>
    </location>
</feature>
<dbReference type="STRING" id="589865.DaAHT2_0048"/>
<feature type="transmembrane region" description="Helical" evidence="6">
    <location>
        <begin position="252"/>
        <end position="272"/>
    </location>
</feature>
<sequence length="342" mass="39995">MENLISAVETYSQGGALLMPLLLLCALLLTVTGLGNLLAPRPFMPRWSGRLLQLTAVLMLLGFLGMIWFHWQIAQHAVLELPEQLAAMLNQQLEAMNRGATYGIPLYDPQSPPRYLIPPWIEYQRYYFWFFCFALMALLVHRRLDNQRFRGSLYLLLAAQLVVLYVWADPFREPLPRFFAEITPWFTAPSAWEQLGMFMQLYPRLEFYYTASYMWFHPPLLFISYACITIFFAVSLLMLIRRELEVERVGYDYAKFGYFLLTLGMLLGYPWALKAWGPNWWWDPKVSSSIMLWAIFSTYLHTRIYANKKGMWYFSAALGLLCFVAMIFTFVASYIFPGEHSL</sequence>
<name>D6Z5A5_DESAT</name>
<dbReference type="AlphaFoldDB" id="D6Z5A5"/>
<dbReference type="GO" id="GO:0017004">
    <property type="term" value="P:cytochrome complex assembly"/>
    <property type="evidence" value="ECO:0007669"/>
    <property type="project" value="UniProtKB-KW"/>
</dbReference>
<comment type="subcellular location">
    <subcellularLocation>
        <location evidence="1">Membrane</location>
        <topology evidence="1">Multi-pass membrane protein</topology>
    </subcellularLocation>
</comment>
<dbReference type="GO" id="GO:0005886">
    <property type="term" value="C:plasma membrane"/>
    <property type="evidence" value="ECO:0007669"/>
    <property type="project" value="TreeGrafter"/>
</dbReference>
<organism evidence="8 9">
    <name type="scientific">Desulfurivibrio alkaliphilus (strain DSM 19089 / UNIQEM U267 / AHT2)</name>
    <dbReference type="NCBI Taxonomy" id="589865"/>
    <lineage>
        <taxon>Bacteria</taxon>
        <taxon>Pseudomonadati</taxon>
        <taxon>Thermodesulfobacteriota</taxon>
        <taxon>Desulfobulbia</taxon>
        <taxon>Desulfobulbales</taxon>
        <taxon>Desulfobulbaceae</taxon>
        <taxon>Desulfurivibrio</taxon>
    </lineage>
</organism>
<feature type="transmembrane region" description="Helical" evidence="6">
    <location>
        <begin position="126"/>
        <end position="144"/>
    </location>
</feature>
<dbReference type="GO" id="GO:0020037">
    <property type="term" value="F:heme binding"/>
    <property type="evidence" value="ECO:0007669"/>
    <property type="project" value="InterPro"/>
</dbReference>
<proteinExistence type="predicted"/>
<dbReference type="Proteomes" id="UP000001508">
    <property type="component" value="Chromosome"/>
</dbReference>
<keyword evidence="5 6" id="KW-0472">Membrane</keyword>
<dbReference type="KEGG" id="dak:DaAHT2_0048"/>
<evidence type="ECO:0000256" key="1">
    <source>
        <dbReference type="ARBA" id="ARBA00004141"/>
    </source>
</evidence>
<dbReference type="PANTHER" id="PTHR30071:SF1">
    <property type="entry name" value="CYTOCHROME B_B6 PROTEIN-RELATED"/>
    <property type="match status" value="1"/>
</dbReference>
<dbReference type="Pfam" id="PF01578">
    <property type="entry name" value="Cytochrom_C_asm"/>
    <property type="match status" value="1"/>
</dbReference>
<evidence type="ECO:0000256" key="2">
    <source>
        <dbReference type="ARBA" id="ARBA00022692"/>
    </source>
</evidence>
<protein>
    <submittedName>
        <fullName evidence="8">Cytochrome c assembly protein</fullName>
    </submittedName>
</protein>
<evidence type="ECO:0000256" key="5">
    <source>
        <dbReference type="ARBA" id="ARBA00023136"/>
    </source>
</evidence>
<gene>
    <name evidence="8" type="ordered locus">DaAHT2_0048</name>
</gene>
<dbReference type="InterPro" id="IPR002541">
    <property type="entry name" value="Cyt_c_assembly"/>
</dbReference>
<feature type="transmembrane region" description="Helical" evidence="6">
    <location>
        <begin position="151"/>
        <end position="168"/>
    </location>
</feature>
<reference evidence="9" key="1">
    <citation type="submission" date="2010-02" db="EMBL/GenBank/DDBJ databases">
        <title>Complete sequence of Desulfurivibrio alkaliphilus AHT2.</title>
        <authorList>
            <consortium name="US DOE Joint Genome Institute"/>
            <person name="Pitluck S."/>
            <person name="Chertkov O."/>
            <person name="Detter J.C."/>
            <person name="Han C."/>
            <person name="Tapia R."/>
            <person name="Larimer F."/>
            <person name="Land M."/>
            <person name="Hauser L."/>
            <person name="Kyrpides N."/>
            <person name="Mikhailova N."/>
            <person name="Sorokin D.Y."/>
            <person name="Muyzer G."/>
            <person name="Woyke T."/>
        </authorList>
    </citation>
    <scope>NUCLEOTIDE SEQUENCE [LARGE SCALE GENOMIC DNA]</scope>
    <source>
        <strain evidence="9">DSM 19089 / UNIQEM U267 / AHT2</strain>
    </source>
</reference>
<evidence type="ECO:0000313" key="8">
    <source>
        <dbReference type="EMBL" id="ADH84762.1"/>
    </source>
</evidence>
<feature type="transmembrane region" description="Helical" evidence="6">
    <location>
        <begin position="220"/>
        <end position="240"/>
    </location>
</feature>
<dbReference type="OrthoDB" id="9778550at2"/>
<evidence type="ECO:0000256" key="6">
    <source>
        <dbReference type="SAM" id="Phobius"/>
    </source>
</evidence>
<evidence type="ECO:0000256" key="3">
    <source>
        <dbReference type="ARBA" id="ARBA00022748"/>
    </source>
</evidence>
<feature type="transmembrane region" description="Helical" evidence="6">
    <location>
        <begin position="51"/>
        <end position="71"/>
    </location>
</feature>
<evidence type="ECO:0000259" key="7">
    <source>
        <dbReference type="Pfam" id="PF01578"/>
    </source>
</evidence>
<dbReference type="EMBL" id="CP001940">
    <property type="protein sequence ID" value="ADH84762.1"/>
    <property type="molecule type" value="Genomic_DNA"/>
</dbReference>
<evidence type="ECO:0000256" key="4">
    <source>
        <dbReference type="ARBA" id="ARBA00022989"/>
    </source>
</evidence>
<dbReference type="InterPro" id="IPR045062">
    <property type="entry name" value="Cyt_c_biogenesis_CcsA/CcmC"/>
</dbReference>
<dbReference type="HOGENOM" id="CLU_810688_0_0_7"/>
<feature type="domain" description="Cytochrome c assembly protein" evidence="7">
    <location>
        <begin position="123"/>
        <end position="329"/>
    </location>
</feature>
<dbReference type="InParanoid" id="D6Z5A5"/>
<keyword evidence="3" id="KW-0201">Cytochrome c-type biogenesis</keyword>
<dbReference type="RefSeq" id="WP_013162293.1">
    <property type="nucleotide sequence ID" value="NC_014216.1"/>
</dbReference>
<feature type="transmembrane region" description="Helical" evidence="6">
    <location>
        <begin position="17"/>
        <end position="39"/>
    </location>
</feature>
<dbReference type="eggNOG" id="COG0755">
    <property type="taxonomic scope" value="Bacteria"/>
</dbReference>